<reference evidence="1 2" key="1">
    <citation type="submission" date="2014-04" db="EMBL/GenBank/DDBJ databases">
        <title>Evolutionary Origins and Diversification of the Mycorrhizal Mutualists.</title>
        <authorList>
            <consortium name="DOE Joint Genome Institute"/>
            <consortium name="Mycorrhizal Genomics Consortium"/>
            <person name="Kohler A."/>
            <person name="Kuo A."/>
            <person name="Nagy L.G."/>
            <person name="Floudas D."/>
            <person name="Copeland A."/>
            <person name="Barry K.W."/>
            <person name="Cichocki N."/>
            <person name="Veneault-Fourrey C."/>
            <person name="LaButti K."/>
            <person name="Lindquist E.A."/>
            <person name="Lipzen A."/>
            <person name="Lundell T."/>
            <person name="Morin E."/>
            <person name="Murat C."/>
            <person name="Riley R."/>
            <person name="Ohm R."/>
            <person name="Sun H."/>
            <person name="Tunlid A."/>
            <person name="Henrissat B."/>
            <person name="Grigoriev I.V."/>
            <person name="Hibbett D.S."/>
            <person name="Martin F."/>
        </authorList>
    </citation>
    <scope>NUCLEOTIDE SEQUENCE [LARGE SCALE GENOMIC DNA]</scope>
    <source>
        <strain evidence="1 2">Koide BX008</strain>
    </source>
</reference>
<name>A0A0C2XIC8_AMAMK</name>
<dbReference type="HOGENOM" id="CLU_3105885_0_0_1"/>
<dbReference type="Proteomes" id="UP000054549">
    <property type="component" value="Unassembled WGS sequence"/>
</dbReference>
<evidence type="ECO:0000313" key="2">
    <source>
        <dbReference type="Proteomes" id="UP000054549"/>
    </source>
</evidence>
<organism evidence="1 2">
    <name type="scientific">Amanita muscaria (strain Koide BX008)</name>
    <dbReference type="NCBI Taxonomy" id="946122"/>
    <lineage>
        <taxon>Eukaryota</taxon>
        <taxon>Fungi</taxon>
        <taxon>Dikarya</taxon>
        <taxon>Basidiomycota</taxon>
        <taxon>Agaricomycotina</taxon>
        <taxon>Agaricomycetes</taxon>
        <taxon>Agaricomycetidae</taxon>
        <taxon>Agaricales</taxon>
        <taxon>Pluteineae</taxon>
        <taxon>Amanitaceae</taxon>
        <taxon>Amanita</taxon>
    </lineage>
</organism>
<dbReference type="InParanoid" id="A0A0C2XIC8"/>
<gene>
    <name evidence="1" type="ORF">M378DRAFT_157474</name>
</gene>
<evidence type="ECO:0000313" key="1">
    <source>
        <dbReference type="EMBL" id="KIL69226.1"/>
    </source>
</evidence>
<accession>A0A0C2XIC8</accession>
<protein>
    <submittedName>
        <fullName evidence="1">Uncharacterized protein</fullName>
    </submittedName>
</protein>
<keyword evidence="2" id="KW-1185">Reference proteome</keyword>
<proteinExistence type="predicted"/>
<dbReference type="EMBL" id="KN818226">
    <property type="protein sequence ID" value="KIL69226.1"/>
    <property type="molecule type" value="Genomic_DNA"/>
</dbReference>
<dbReference type="AlphaFoldDB" id="A0A0C2XIC8"/>
<sequence length="51" mass="5814">MSTKYLVKHTMPPKVRTKSIQRKYSARWYSESPSWVAVVVAFDPCGIGGRL</sequence>